<dbReference type="GO" id="GO:0004656">
    <property type="term" value="F:procollagen-proline 4-dioxygenase activity"/>
    <property type="evidence" value="ECO:0007669"/>
    <property type="project" value="TreeGrafter"/>
</dbReference>
<dbReference type="PROSITE" id="PS50259">
    <property type="entry name" value="G_PROTEIN_RECEP_F3_4"/>
    <property type="match status" value="1"/>
</dbReference>
<evidence type="ECO:0000259" key="14">
    <source>
        <dbReference type="PROSITE" id="PS50259"/>
    </source>
</evidence>
<dbReference type="Pfam" id="PF01094">
    <property type="entry name" value="ANF_receptor"/>
    <property type="match status" value="1"/>
</dbReference>
<dbReference type="GO" id="GO:0005506">
    <property type="term" value="F:iron ion binding"/>
    <property type="evidence" value="ECO:0007669"/>
    <property type="project" value="InterPro"/>
</dbReference>
<evidence type="ECO:0000256" key="13">
    <source>
        <dbReference type="SAM" id="Phobius"/>
    </source>
</evidence>
<evidence type="ECO:0000313" key="16">
    <source>
        <dbReference type="Proteomes" id="UP000320333"/>
    </source>
</evidence>
<accession>A0A507FN55</accession>
<keyword evidence="5" id="KW-0223">Dioxygenase</keyword>
<comment type="cofactor">
    <cofactor evidence="1">
        <name>L-ascorbate</name>
        <dbReference type="ChEBI" id="CHEBI:38290"/>
    </cofactor>
</comment>
<keyword evidence="4" id="KW-0479">Metal-binding</keyword>
<dbReference type="InterPro" id="IPR017978">
    <property type="entry name" value="GPCR_3_C"/>
</dbReference>
<sequence length="1709" mass="187473">MPKAPASRKTTSDMLANGPAKRVLLLTKHDADPRTVLTVRTLHATDLYQMTRNTITELYEILSKTHAHPHRLIYALTGSIFTHKSPLPFGGSKTSPGYLKFVGPDAKSLLEFIIYQAYLFCDTFRDDRSLKQISTAINRVLAMQYRGMKDMLDELMLRGMKKAGHCNWFGAVYVPPHLSHTSEPGMPKILGKEMVEFSLPMELPRNVAILESRKLSTGSVKRESLADDEKNERNGDVESGVDENRIQPEECDNVLLSPAKIHLATLHINLGQMCPLNSEGPFDTRSAPVFEPGSDGWLKDRMAFTVANVLTAAECASLISAAESIGFEKALLNIGYGVQVLDEETRKSQRCIVDSIPLAEAIWTRLKHLIPQTMSSRSGGNIVAVGLNERLRILKYLPGDTFQAHCDGRFARGDEFSVLTLQLYLNECEEGGATTMWSDEQGKNQIERKVECSPGQALVFSHRLWHEGSLVTKGVKYVIRTDIILLLQKLNSGTFNFPPAQMQLAAPLIASGVPVVTNITIGLVAYYCVLPGLVLNGSLVTNYPAKYNTSTEISFGGIDGYAYFFDKAAEAGVNQVNNDPTLLPGIHVNIKRFSDCGASYPNAANTYSGKSAPFAASVLALDVIENHPDVVALVGTQYSSTAKGDLQEFSFAQIPFCGGDIGSMALSDKNKYPYFFRTLLGAGIGQHLHRLLRFWEVSRVALVYQSADEASLESGGVDVLDAIALQTRVDKQGIDFVYESLVRADARYIILCGQQVWSGGILYGLGKRGLVDGTHVFMGNYGPAMPSDPQINVTAYQSYVQGFVVVTAPSVDAQSPAYIQVKQAFDELVGFSMSDSWFILANWAPHFVDCALTIATGLHQLLKSDASFTPTMLAERKLNRFMNFTLFRDTGYQGLLSAPERLQYNSNGDLNSRFTAWYFPADGGQMIAFGETDKDAETFHYLGKSRAVFHGGGTVPPSDGSQQTTETYDLTEFRGISIMALISIGILATMAIAMVLVKKPRKAFMHSGFNMETAISLAGFLVVYTTLFTYIGAIGPTACKFRTAGLMAGLALVATPTLTKNFTVFLLTVQNQKLPKPVAKRIVEACRLGLVGLLAVEAAAVYLWWNAVKLNLNLAHSQFAYQMQCVYLDTSMGGFGGQFLFWWGGLLLAMILVMSFATRAMPLYNESNQLAYGAAVALVALLLVLGITEAPSNNTDFGVCIVVWTFTTILLGILMGVKARETLEVLSKKGRELVQERLNKVSSSSDSNLPPAVSSMKKKSKMNKCINSRIEQSLVYSHRSHWWTYFHAWRSARGYIIRLNPQSTWIMLHSGKSGEHVYCMRLVDATHIHMRNSVVTLSHGSNSEKLTFEFELPEEALDFYTEVRSPTGLLLTSLLWYALSAVAVSALVAVTAPSSGKTTSVEVEAGEHPQQVARLHESIKGLEARVAALEAAIRSKERAMDEHGVVDNLNRLAAVDVLHACDSSGIIKTPDIKNSIAPSTPPPPPPPPLEPALASASIQAHAGRDKTLTTTAVSEPPMSTVLQELSSRVSRLKKSTAEMSDNQNQPINSPRKAYLSSKVQFSNESIRARSQILVQLRSSLAASAAANLSFSSASDCDLAAEKSPFSDEDESYEFESHNARNENEEDSMELWNIHPPWHESQKQKCREELPAIAASKPNSRLHTHKSSETEALLHSMPNGMSLIAEAANIRLRKATQVPRTPRGTPKIFQ</sequence>
<keyword evidence="16" id="KW-1185">Reference proteome</keyword>
<dbReference type="EMBL" id="QEAP01000016">
    <property type="protein sequence ID" value="TPX77692.1"/>
    <property type="molecule type" value="Genomic_DNA"/>
</dbReference>
<dbReference type="SMART" id="SM00702">
    <property type="entry name" value="P4Hc"/>
    <property type="match status" value="1"/>
</dbReference>
<evidence type="ECO:0000256" key="10">
    <source>
        <dbReference type="ARBA" id="ARBA00023180"/>
    </source>
</evidence>
<dbReference type="OrthoDB" id="5597995at2759"/>
<evidence type="ECO:0000256" key="9">
    <source>
        <dbReference type="ARBA" id="ARBA00023136"/>
    </source>
</evidence>
<evidence type="ECO:0000256" key="12">
    <source>
        <dbReference type="SAM" id="MobiDB-lite"/>
    </source>
</evidence>
<dbReference type="InterPro" id="IPR028082">
    <property type="entry name" value="Peripla_BP_I"/>
</dbReference>
<comment type="caution">
    <text evidence="15">The sequence shown here is derived from an EMBL/GenBank/DDBJ whole genome shotgun (WGS) entry which is preliminary data.</text>
</comment>
<dbReference type="InterPro" id="IPR045054">
    <property type="entry name" value="P4HA-like"/>
</dbReference>
<evidence type="ECO:0000313" key="15">
    <source>
        <dbReference type="EMBL" id="TPX77692.1"/>
    </source>
</evidence>
<keyword evidence="11" id="KW-0175">Coiled coil</keyword>
<dbReference type="GO" id="GO:0031418">
    <property type="term" value="F:L-ascorbic acid binding"/>
    <property type="evidence" value="ECO:0007669"/>
    <property type="project" value="InterPro"/>
</dbReference>
<reference evidence="15 16" key="1">
    <citation type="journal article" date="2019" name="Sci. Rep.">
        <title>Comparative genomics of chytrid fungi reveal insights into the obligate biotrophic and pathogenic lifestyle of Synchytrium endobioticum.</title>
        <authorList>
            <person name="van de Vossenberg B.T.L.H."/>
            <person name="Warris S."/>
            <person name="Nguyen H.D.T."/>
            <person name="van Gent-Pelzer M.P.E."/>
            <person name="Joly D.L."/>
            <person name="van de Geest H.C."/>
            <person name="Bonants P.J.M."/>
            <person name="Smith D.S."/>
            <person name="Levesque C.A."/>
            <person name="van der Lee T.A.J."/>
        </authorList>
    </citation>
    <scope>NUCLEOTIDE SEQUENCE [LARGE SCALE GENOMIC DNA]</scope>
    <source>
        <strain evidence="15 16">CBS 675.73</strain>
    </source>
</reference>
<name>A0A507FN55_9FUNG</name>
<gene>
    <name evidence="15" type="ORF">CcCBS67573_g01066</name>
</gene>
<dbReference type="SUPFAM" id="SSF53822">
    <property type="entry name" value="Periplasmic binding protein-like I"/>
    <property type="match status" value="1"/>
</dbReference>
<protein>
    <recommendedName>
        <fullName evidence="14">G-protein coupled receptors family 3 profile domain-containing protein</fullName>
    </recommendedName>
</protein>
<dbReference type="InterPro" id="IPR006620">
    <property type="entry name" value="Pro_4_hyd_alph"/>
</dbReference>
<evidence type="ECO:0000256" key="6">
    <source>
        <dbReference type="ARBA" id="ARBA00022989"/>
    </source>
</evidence>
<keyword evidence="9 13" id="KW-0472">Membrane</keyword>
<dbReference type="Pfam" id="PF00003">
    <property type="entry name" value="7tm_3"/>
    <property type="match status" value="1"/>
</dbReference>
<evidence type="ECO:0000256" key="11">
    <source>
        <dbReference type="SAM" id="Coils"/>
    </source>
</evidence>
<evidence type="ECO:0000256" key="2">
    <source>
        <dbReference type="ARBA" id="ARBA00004141"/>
    </source>
</evidence>
<feature type="region of interest" description="Disordered" evidence="12">
    <location>
        <begin position="1471"/>
        <end position="1501"/>
    </location>
</feature>
<dbReference type="Gene3D" id="2.60.120.620">
    <property type="entry name" value="q2cbj1_9rhob like domain"/>
    <property type="match status" value="1"/>
</dbReference>
<keyword evidence="6 13" id="KW-1133">Transmembrane helix</keyword>
<evidence type="ECO:0000256" key="5">
    <source>
        <dbReference type="ARBA" id="ARBA00022964"/>
    </source>
</evidence>
<evidence type="ECO:0000256" key="8">
    <source>
        <dbReference type="ARBA" id="ARBA00023004"/>
    </source>
</evidence>
<dbReference type="STRING" id="246404.A0A507FN55"/>
<dbReference type="GO" id="GO:0005783">
    <property type="term" value="C:endoplasmic reticulum"/>
    <property type="evidence" value="ECO:0007669"/>
    <property type="project" value="TreeGrafter"/>
</dbReference>
<feature type="transmembrane region" description="Helical" evidence="13">
    <location>
        <begin position="1139"/>
        <end position="1158"/>
    </location>
</feature>
<feature type="transmembrane region" description="Helical" evidence="13">
    <location>
        <begin position="1088"/>
        <end position="1105"/>
    </location>
</feature>
<evidence type="ECO:0000256" key="1">
    <source>
        <dbReference type="ARBA" id="ARBA00001961"/>
    </source>
</evidence>
<dbReference type="Proteomes" id="UP000320333">
    <property type="component" value="Unassembled WGS sequence"/>
</dbReference>
<dbReference type="GO" id="GO:0016020">
    <property type="term" value="C:membrane"/>
    <property type="evidence" value="ECO:0007669"/>
    <property type="project" value="UniProtKB-SubCell"/>
</dbReference>
<feature type="transmembrane region" description="Helical" evidence="13">
    <location>
        <begin position="976"/>
        <end position="997"/>
    </location>
</feature>
<feature type="transmembrane region" description="Helical" evidence="13">
    <location>
        <begin position="1374"/>
        <end position="1392"/>
    </location>
</feature>
<feature type="compositionally biased region" description="Pro residues" evidence="12">
    <location>
        <begin position="1479"/>
        <end position="1490"/>
    </location>
</feature>
<feature type="transmembrane region" description="Helical" evidence="13">
    <location>
        <begin position="1170"/>
        <end position="1190"/>
    </location>
</feature>
<evidence type="ECO:0000256" key="4">
    <source>
        <dbReference type="ARBA" id="ARBA00022723"/>
    </source>
</evidence>
<proteinExistence type="predicted"/>
<comment type="subcellular location">
    <subcellularLocation>
        <location evidence="2">Membrane</location>
        <topology evidence="2">Multi-pass membrane protein</topology>
    </subcellularLocation>
</comment>
<keyword evidence="7" id="KW-0560">Oxidoreductase</keyword>
<feature type="transmembrane region" description="Helical" evidence="13">
    <location>
        <begin position="1009"/>
        <end position="1033"/>
    </location>
</feature>
<feature type="coiled-coil region" evidence="11">
    <location>
        <begin position="1412"/>
        <end position="1439"/>
    </location>
</feature>
<evidence type="ECO:0000256" key="3">
    <source>
        <dbReference type="ARBA" id="ARBA00022692"/>
    </source>
</evidence>
<organism evidence="15 16">
    <name type="scientific">Chytriomyces confervae</name>
    <dbReference type="NCBI Taxonomy" id="246404"/>
    <lineage>
        <taxon>Eukaryota</taxon>
        <taxon>Fungi</taxon>
        <taxon>Fungi incertae sedis</taxon>
        <taxon>Chytridiomycota</taxon>
        <taxon>Chytridiomycota incertae sedis</taxon>
        <taxon>Chytridiomycetes</taxon>
        <taxon>Chytridiales</taxon>
        <taxon>Chytriomycetaceae</taxon>
        <taxon>Chytriomyces</taxon>
    </lineage>
</organism>
<keyword evidence="8" id="KW-0408">Iron</keyword>
<dbReference type="PANTHER" id="PTHR10869:SF241">
    <property type="entry name" value="FE2OG DIOXYGENASE DOMAIN-CONTAINING PROTEIN"/>
    <property type="match status" value="1"/>
</dbReference>
<dbReference type="PANTHER" id="PTHR10869">
    <property type="entry name" value="PROLYL 4-HYDROXYLASE ALPHA SUBUNIT"/>
    <property type="match status" value="1"/>
</dbReference>
<feature type="transmembrane region" description="Helical" evidence="13">
    <location>
        <begin position="1196"/>
        <end position="1217"/>
    </location>
</feature>
<feature type="domain" description="G-protein coupled receptors family 3 profile" evidence="14">
    <location>
        <begin position="974"/>
        <end position="1212"/>
    </location>
</feature>
<evidence type="ECO:0000256" key="7">
    <source>
        <dbReference type="ARBA" id="ARBA00023002"/>
    </source>
</evidence>
<feature type="transmembrane region" description="Helical" evidence="13">
    <location>
        <begin position="1045"/>
        <end position="1067"/>
    </location>
</feature>
<dbReference type="Gene3D" id="3.40.50.2300">
    <property type="match status" value="1"/>
</dbReference>
<keyword evidence="3 13" id="KW-0812">Transmembrane</keyword>
<dbReference type="InterPro" id="IPR001828">
    <property type="entry name" value="ANF_lig-bd_rcpt"/>
</dbReference>
<feature type="region of interest" description="Disordered" evidence="12">
    <location>
        <begin position="220"/>
        <end position="244"/>
    </location>
</feature>
<keyword evidence="10" id="KW-0325">Glycoprotein</keyword>
<dbReference type="GO" id="GO:0004930">
    <property type="term" value="F:G protein-coupled receptor activity"/>
    <property type="evidence" value="ECO:0007669"/>
    <property type="project" value="InterPro"/>
</dbReference>